<dbReference type="Pfam" id="PF01266">
    <property type="entry name" value="DAO"/>
    <property type="match status" value="1"/>
</dbReference>
<sequence length="441" mass="48139">MKRIFPAYTYSEAPRARCYWPTTADLPDVETASGTLHADIAIIGAGYTGLNAALRLAEAGEDVIVLETHAPGWGASGRNGGFCGLGGSKASDPMLKLMFGEAARKEYRLAEWEAVKHVTRTLEKYTIGVDAHSHGETVVAHTPKAFKGFAAEAKQTEADLGVTPTIITAQDMPKHGLGTHFHGAMTTPIGFAINPLKYVRGLVDAATKAGVRLFGHSPVQRIDHGQGFTLTTDAAQISAKRLVVATNGYSSDDLPDWLRNRYLPTQSNILVTRPLSDDEIATQGWTSHQMCHDYRTLLHYFRLMPNKQMLFGMRGGMFSSSGADARMYKTIRRHFDTMFPAWAHVETPYSWNGLISMAQDLTPYAGPIPELPGAYTALCYHGNGVAMGSYAGALLADQMQGKTGDLLHPKVMHSPHKKFPLGRLRRATLWPVYAYAGMTGN</sequence>
<dbReference type="EMBL" id="FWFX01000003">
    <property type="protein sequence ID" value="SLN27758.1"/>
    <property type="molecule type" value="Genomic_DNA"/>
</dbReference>
<dbReference type="GO" id="GO:0005737">
    <property type="term" value="C:cytoplasm"/>
    <property type="evidence" value="ECO:0007669"/>
    <property type="project" value="TreeGrafter"/>
</dbReference>
<dbReference type="AlphaFoldDB" id="A0A1X6YPZ7"/>
<dbReference type="EC" id="1.4.3.-" evidence="3"/>
<evidence type="ECO:0000259" key="2">
    <source>
        <dbReference type="Pfam" id="PF01266"/>
    </source>
</evidence>
<dbReference type="SUPFAM" id="SSF51905">
    <property type="entry name" value="FAD/NAD(P)-binding domain"/>
    <property type="match status" value="1"/>
</dbReference>
<evidence type="ECO:0000313" key="3">
    <source>
        <dbReference type="EMBL" id="SLN27758.1"/>
    </source>
</evidence>
<feature type="domain" description="FAD dependent oxidoreductase" evidence="2">
    <location>
        <begin position="39"/>
        <end position="397"/>
    </location>
</feature>
<reference evidence="3 4" key="1">
    <citation type="submission" date="2017-03" db="EMBL/GenBank/DDBJ databases">
        <authorList>
            <person name="Afonso C.L."/>
            <person name="Miller P.J."/>
            <person name="Scott M.A."/>
            <person name="Spackman E."/>
            <person name="Goraichik I."/>
            <person name="Dimitrov K.M."/>
            <person name="Suarez D.L."/>
            <person name="Swayne D.E."/>
        </authorList>
    </citation>
    <scope>NUCLEOTIDE SEQUENCE [LARGE SCALE GENOMIC DNA]</scope>
    <source>
        <strain evidence="3 4">CECT 7450</strain>
    </source>
</reference>
<accession>A0A1X6YPZ7</accession>
<proteinExistence type="predicted"/>
<gene>
    <name evidence="3" type="primary">puuB_3</name>
    <name evidence="3" type="ORF">ROA7450_01129</name>
</gene>
<dbReference type="GO" id="GO:0016491">
    <property type="term" value="F:oxidoreductase activity"/>
    <property type="evidence" value="ECO:0007669"/>
    <property type="project" value="UniProtKB-KW"/>
</dbReference>
<organism evidence="3 4">
    <name type="scientific">Roseovarius albus</name>
    <dbReference type="NCBI Taxonomy" id="1247867"/>
    <lineage>
        <taxon>Bacteria</taxon>
        <taxon>Pseudomonadati</taxon>
        <taxon>Pseudomonadota</taxon>
        <taxon>Alphaproteobacteria</taxon>
        <taxon>Rhodobacterales</taxon>
        <taxon>Roseobacteraceae</taxon>
        <taxon>Roseovarius</taxon>
    </lineage>
</organism>
<evidence type="ECO:0000313" key="4">
    <source>
        <dbReference type="Proteomes" id="UP000193061"/>
    </source>
</evidence>
<protein>
    <submittedName>
        <fullName evidence="3">Gamma-glutamylputrescine oxidoreductase</fullName>
        <ecNumber evidence="3">1.4.3.-</ecNumber>
    </submittedName>
</protein>
<evidence type="ECO:0000256" key="1">
    <source>
        <dbReference type="ARBA" id="ARBA00023002"/>
    </source>
</evidence>
<name>A0A1X6YPZ7_9RHOB</name>
<dbReference type="Gene3D" id="3.30.9.10">
    <property type="entry name" value="D-Amino Acid Oxidase, subunit A, domain 2"/>
    <property type="match status" value="1"/>
</dbReference>
<dbReference type="OrthoDB" id="9806601at2"/>
<keyword evidence="1 3" id="KW-0560">Oxidoreductase</keyword>
<keyword evidence="4" id="KW-1185">Reference proteome</keyword>
<dbReference type="PANTHER" id="PTHR13847">
    <property type="entry name" value="SARCOSINE DEHYDROGENASE-RELATED"/>
    <property type="match status" value="1"/>
</dbReference>
<dbReference type="InterPro" id="IPR006076">
    <property type="entry name" value="FAD-dep_OxRdtase"/>
</dbReference>
<dbReference type="RefSeq" id="WP_085804698.1">
    <property type="nucleotide sequence ID" value="NZ_FWFX01000003.1"/>
</dbReference>
<dbReference type="InterPro" id="IPR036188">
    <property type="entry name" value="FAD/NAD-bd_sf"/>
</dbReference>
<dbReference type="Gene3D" id="3.50.50.60">
    <property type="entry name" value="FAD/NAD(P)-binding domain"/>
    <property type="match status" value="1"/>
</dbReference>
<dbReference type="Proteomes" id="UP000193061">
    <property type="component" value="Unassembled WGS sequence"/>
</dbReference>
<dbReference type="PANTHER" id="PTHR13847:SF281">
    <property type="entry name" value="FAD DEPENDENT OXIDOREDUCTASE DOMAIN-CONTAINING PROTEIN"/>
    <property type="match status" value="1"/>
</dbReference>